<dbReference type="GO" id="GO:0140098">
    <property type="term" value="F:catalytic activity, acting on RNA"/>
    <property type="evidence" value="ECO:0007669"/>
    <property type="project" value="UniProtKB-ARBA"/>
</dbReference>
<reference evidence="4" key="2">
    <citation type="journal article" date="2021" name="PeerJ">
        <title>Extensive microbial diversity within the chicken gut microbiome revealed by metagenomics and culture.</title>
        <authorList>
            <person name="Gilroy R."/>
            <person name="Ravi A."/>
            <person name="Getino M."/>
            <person name="Pursley I."/>
            <person name="Horton D.L."/>
            <person name="Alikhan N.F."/>
            <person name="Baker D."/>
            <person name="Gharbi K."/>
            <person name="Hall N."/>
            <person name="Watson M."/>
            <person name="Adriaenssens E.M."/>
            <person name="Foster-Nyarko E."/>
            <person name="Jarju S."/>
            <person name="Secka A."/>
            <person name="Antonio M."/>
            <person name="Oren A."/>
            <person name="Chaudhuri R.R."/>
            <person name="La Ragione R."/>
            <person name="Hildebrand F."/>
            <person name="Pallen M.J."/>
        </authorList>
    </citation>
    <scope>NUCLEOTIDE SEQUENCE</scope>
    <source>
        <strain evidence="4">ChiHjej13B12-12457</strain>
    </source>
</reference>
<dbReference type="PANTHER" id="PTHR21600">
    <property type="entry name" value="MITOCHONDRIAL RNA PSEUDOURIDINE SYNTHASE"/>
    <property type="match status" value="1"/>
</dbReference>
<proteinExistence type="inferred from homology"/>
<dbReference type="InterPro" id="IPR006145">
    <property type="entry name" value="PsdUridine_synth_RsuA/RluA"/>
</dbReference>
<evidence type="ECO:0000313" key="5">
    <source>
        <dbReference type="Proteomes" id="UP000886744"/>
    </source>
</evidence>
<feature type="domain" description="Pseudouridine synthase RsuA/RluA-like" evidence="3">
    <location>
        <begin position="30"/>
        <end position="186"/>
    </location>
</feature>
<dbReference type="InterPro" id="IPR050188">
    <property type="entry name" value="RluA_PseudoU_synthase"/>
</dbReference>
<dbReference type="PANTHER" id="PTHR21600:SF83">
    <property type="entry name" value="PSEUDOURIDYLATE SYNTHASE RPUSD4, MITOCHONDRIAL"/>
    <property type="match status" value="1"/>
</dbReference>
<dbReference type="AlphaFoldDB" id="A0A9D1DZV9"/>
<dbReference type="EMBL" id="DVHI01000028">
    <property type="protein sequence ID" value="HIR62250.1"/>
    <property type="molecule type" value="Genomic_DNA"/>
</dbReference>
<organism evidence="4 5">
    <name type="scientific">Candidatus Coprenecus avistercoris</name>
    <dbReference type="NCBI Taxonomy" id="2840730"/>
    <lineage>
        <taxon>Bacteria</taxon>
        <taxon>Pseudomonadati</taxon>
        <taxon>Bacteroidota</taxon>
        <taxon>Bacteroidia</taxon>
        <taxon>Bacteroidales</taxon>
        <taxon>Rikenellaceae</taxon>
        <taxon>Rikenellaceae incertae sedis</taxon>
        <taxon>Candidatus Coprenecus</taxon>
    </lineage>
</organism>
<dbReference type="Pfam" id="PF00849">
    <property type="entry name" value="PseudoU_synth_2"/>
    <property type="match status" value="1"/>
</dbReference>
<evidence type="ECO:0000259" key="3">
    <source>
        <dbReference type="Pfam" id="PF00849"/>
    </source>
</evidence>
<dbReference type="SUPFAM" id="SSF55120">
    <property type="entry name" value="Pseudouridine synthase"/>
    <property type="match status" value="1"/>
</dbReference>
<dbReference type="CDD" id="cd02869">
    <property type="entry name" value="PseudoU_synth_RluA_like"/>
    <property type="match status" value="1"/>
</dbReference>
<protein>
    <submittedName>
        <fullName evidence="4">RNA pseudouridine synthase</fullName>
    </submittedName>
</protein>
<accession>A0A9D1DZV9</accession>
<reference evidence="4" key="1">
    <citation type="submission" date="2020-10" db="EMBL/GenBank/DDBJ databases">
        <authorList>
            <person name="Gilroy R."/>
        </authorList>
    </citation>
    <scope>NUCLEOTIDE SEQUENCE</scope>
    <source>
        <strain evidence="4">ChiHjej13B12-12457</strain>
    </source>
</reference>
<sequence length="237" mass="26623">MTTSSTSPYRTLSPEETEDIASRILYEDNHVLVLNKRPGEIVQGDKTGDEPLVEKLKAFIALRDRKPGQVFMGVPHRLDRPVSGAVILAKTSKALTRLSAAFREGNAGKIYWALVENAPVPPEGEIRTWLTRNEKQNKSYSHPQPQPGAKEALLRYRLLRPTRKYFLVEVELLTGRHHQIRCQLASIGCPIKGDLKYGARRSNPDGSISLHARQVTFLHPTRKEPVTVTAPTPMEEM</sequence>
<dbReference type="Gene3D" id="3.30.2350.10">
    <property type="entry name" value="Pseudouridine synthase"/>
    <property type="match status" value="1"/>
</dbReference>
<dbReference type="InterPro" id="IPR020103">
    <property type="entry name" value="PsdUridine_synth_cat_dom_sf"/>
</dbReference>
<comment type="caution">
    <text evidence="4">The sequence shown here is derived from an EMBL/GenBank/DDBJ whole genome shotgun (WGS) entry which is preliminary data.</text>
</comment>
<keyword evidence="2" id="KW-0413">Isomerase</keyword>
<dbReference type="GO" id="GO:0003723">
    <property type="term" value="F:RNA binding"/>
    <property type="evidence" value="ECO:0007669"/>
    <property type="project" value="InterPro"/>
</dbReference>
<evidence type="ECO:0000256" key="2">
    <source>
        <dbReference type="ARBA" id="ARBA00023235"/>
    </source>
</evidence>
<dbReference type="Proteomes" id="UP000886744">
    <property type="component" value="Unassembled WGS sequence"/>
</dbReference>
<comment type="similarity">
    <text evidence="1">Belongs to the pseudouridine synthase RluA family.</text>
</comment>
<gene>
    <name evidence="4" type="ORF">IAC94_01835</name>
</gene>
<dbReference type="GO" id="GO:0006396">
    <property type="term" value="P:RNA processing"/>
    <property type="evidence" value="ECO:0007669"/>
    <property type="project" value="UniProtKB-ARBA"/>
</dbReference>
<name>A0A9D1DZV9_9BACT</name>
<evidence type="ECO:0000313" key="4">
    <source>
        <dbReference type="EMBL" id="HIR62250.1"/>
    </source>
</evidence>
<dbReference type="GO" id="GO:0009982">
    <property type="term" value="F:pseudouridine synthase activity"/>
    <property type="evidence" value="ECO:0007669"/>
    <property type="project" value="InterPro"/>
</dbReference>
<evidence type="ECO:0000256" key="1">
    <source>
        <dbReference type="ARBA" id="ARBA00010876"/>
    </source>
</evidence>
<dbReference type="GO" id="GO:0001522">
    <property type="term" value="P:pseudouridine synthesis"/>
    <property type="evidence" value="ECO:0007669"/>
    <property type="project" value="InterPro"/>
</dbReference>